<dbReference type="InterPro" id="IPR000123">
    <property type="entry name" value="Reverse_transcriptase_msDNA"/>
</dbReference>
<evidence type="ECO:0000256" key="5">
    <source>
        <dbReference type="ARBA" id="ARBA00022842"/>
    </source>
</evidence>
<dbReference type="NCBIfam" id="NF038233">
    <property type="entry name" value="retron_St85_RT"/>
    <property type="match status" value="1"/>
</dbReference>
<evidence type="ECO:0000313" key="11">
    <source>
        <dbReference type="EMBL" id="SET24273.1"/>
    </source>
</evidence>
<keyword evidence="3" id="KW-0548">Nucleotidyltransferase</keyword>
<evidence type="ECO:0000256" key="8">
    <source>
        <dbReference type="ARBA" id="ARBA00034120"/>
    </source>
</evidence>
<organism evidence="11 12">
    <name type="scientific">Thorsellia anophelis DSM 18579</name>
    <dbReference type="NCBI Taxonomy" id="1123402"/>
    <lineage>
        <taxon>Bacteria</taxon>
        <taxon>Pseudomonadati</taxon>
        <taxon>Pseudomonadota</taxon>
        <taxon>Gammaproteobacteria</taxon>
        <taxon>Enterobacterales</taxon>
        <taxon>Thorselliaceae</taxon>
        <taxon>Thorsellia</taxon>
    </lineage>
</organism>
<dbReference type="InterPro" id="IPR043502">
    <property type="entry name" value="DNA/RNA_pol_sf"/>
</dbReference>
<evidence type="ECO:0000256" key="4">
    <source>
        <dbReference type="ARBA" id="ARBA00022723"/>
    </source>
</evidence>
<keyword evidence="7" id="KW-0051">Antiviral defense</keyword>
<dbReference type="PANTHER" id="PTHR34047:SF7">
    <property type="entry name" value="RNA-DIRECTED DNA POLYMERASE"/>
    <property type="match status" value="1"/>
</dbReference>
<dbReference type="PROSITE" id="PS50878">
    <property type="entry name" value="RT_POL"/>
    <property type="match status" value="1"/>
</dbReference>
<dbReference type="PRINTS" id="PR00866">
    <property type="entry name" value="RNADNAPOLMS"/>
</dbReference>
<evidence type="ECO:0000256" key="2">
    <source>
        <dbReference type="ARBA" id="ARBA00022679"/>
    </source>
</evidence>
<dbReference type="SUPFAM" id="SSF56672">
    <property type="entry name" value="DNA/RNA polymerases"/>
    <property type="match status" value="1"/>
</dbReference>
<dbReference type="GO" id="GO:0046872">
    <property type="term" value="F:metal ion binding"/>
    <property type="evidence" value="ECO:0007669"/>
    <property type="project" value="UniProtKB-KW"/>
</dbReference>
<keyword evidence="5" id="KW-0460">Magnesium</keyword>
<comment type="catalytic activity">
    <reaction evidence="9">
        <text>DNA(n) + a 2'-deoxyribonucleoside 5'-triphosphate = DNA(n+1) + diphosphate</text>
        <dbReference type="Rhea" id="RHEA:22508"/>
        <dbReference type="Rhea" id="RHEA-COMP:17339"/>
        <dbReference type="Rhea" id="RHEA-COMP:17340"/>
        <dbReference type="ChEBI" id="CHEBI:33019"/>
        <dbReference type="ChEBI" id="CHEBI:61560"/>
        <dbReference type="ChEBI" id="CHEBI:173112"/>
        <dbReference type="EC" id="2.7.7.49"/>
    </reaction>
</comment>
<evidence type="ECO:0000313" key="12">
    <source>
        <dbReference type="Proteomes" id="UP000242642"/>
    </source>
</evidence>
<dbReference type="PANTHER" id="PTHR34047">
    <property type="entry name" value="NUCLEAR INTRON MATURASE 1, MITOCHONDRIAL-RELATED"/>
    <property type="match status" value="1"/>
</dbReference>
<gene>
    <name evidence="11" type="ORF">SAMN02583745_01783</name>
</gene>
<proteinExistence type="inferred from homology"/>
<dbReference type="CDD" id="cd03487">
    <property type="entry name" value="RT_Bac_retron_II"/>
    <property type="match status" value="1"/>
</dbReference>
<dbReference type="STRING" id="1123402.SAMN02583745_01783"/>
<evidence type="ECO:0000256" key="6">
    <source>
        <dbReference type="ARBA" id="ARBA00022918"/>
    </source>
</evidence>
<dbReference type="GO" id="GO:0003723">
    <property type="term" value="F:RNA binding"/>
    <property type="evidence" value="ECO:0007669"/>
    <property type="project" value="InterPro"/>
</dbReference>
<comment type="similarity">
    <text evidence="8">Belongs to the bacterial reverse transcriptase family.</text>
</comment>
<evidence type="ECO:0000256" key="7">
    <source>
        <dbReference type="ARBA" id="ARBA00023118"/>
    </source>
</evidence>
<keyword evidence="6 11" id="KW-0695">RNA-directed DNA polymerase</keyword>
<dbReference type="InterPro" id="IPR000477">
    <property type="entry name" value="RT_dom"/>
</dbReference>
<dbReference type="GO" id="GO:0003964">
    <property type="term" value="F:RNA-directed DNA polymerase activity"/>
    <property type="evidence" value="ECO:0007669"/>
    <property type="project" value="UniProtKB-KW"/>
</dbReference>
<dbReference type="EC" id="2.7.7.49" evidence="1"/>
<accession>A0A1I0CYS4</accession>
<dbReference type="RefSeq" id="WP_093319881.1">
    <property type="nucleotide sequence ID" value="NZ_FOHV01000012.1"/>
</dbReference>
<protein>
    <recommendedName>
        <fullName evidence="1">RNA-directed DNA polymerase</fullName>
        <ecNumber evidence="1">2.7.7.49</ecNumber>
    </recommendedName>
</protein>
<dbReference type="GO" id="GO:0051607">
    <property type="term" value="P:defense response to virus"/>
    <property type="evidence" value="ECO:0007669"/>
    <property type="project" value="UniProtKB-KW"/>
</dbReference>
<dbReference type="AlphaFoldDB" id="A0A1I0CYS4"/>
<keyword evidence="4" id="KW-0479">Metal-binding</keyword>
<evidence type="ECO:0000256" key="9">
    <source>
        <dbReference type="ARBA" id="ARBA00048173"/>
    </source>
</evidence>
<keyword evidence="2" id="KW-0808">Transferase</keyword>
<sequence>MNIEKYLSENLSINISALHSFSRTAPHRYKVYSIPKRNSKGERIIAHPSKELKFIQKMIIKKLTDILPLHESVISYRKKKSIVNNVIPHLNSSFLLKIDLKDFFPSIEPDLFFEQCKLLDIHFSDNDKKLLTGFLFWRNRKSSKLQLSIGAPSSPLISNFILYRFDDRITKLCASYNVNYTRYADDLSFSTISNSILLKLSEEISAMLQEIFQGRFLINHEKTIFSSKASNRHITGITITNSGEMSLGRNFKRNISACIHKFTLNQLPQEELLKLKGHLSFFKHVEPYFILRMESKYGKHILDKIRKSQ</sequence>
<dbReference type="Proteomes" id="UP000242642">
    <property type="component" value="Unassembled WGS sequence"/>
</dbReference>
<dbReference type="Pfam" id="PF00078">
    <property type="entry name" value="RVT_1"/>
    <property type="match status" value="1"/>
</dbReference>
<name>A0A1I0CYS4_9GAMM</name>
<evidence type="ECO:0000259" key="10">
    <source>
        <dbReference type="PROSITE" id="PS50878"/>
    </source>
</evidence>
<evidence type="ECO:0000256" key="1">
    <source>
        <dbReference type="ARBA" id="ARBA00012493"/>
    </source>
</evidence>
<evidence type="ECO:0000256" key="3">
    <source>
        <dbReference type="ARBA" id="ARBA00022695"/>
    </source>
</evidence>
<dbReference type="EMBL" id="FOHV01000012">
    <property type="protein sequence ID" value="SET24273.1"/>
    <property type="molecule type" value="Genomic_DNA"/>
</dbReference>
<dbReference type="InterPro" id="IPR051083">
    <property type="entry name" value="GrpII_Intron_Splice-Mob/Def"/>
</dbReference>
<reference evidence="12" key="1">
    <citation type="submission" date="2016-10" db="EMBL/GenBank/DDBJ databases">
        <authorList>
            <person name="Varghese N."/>
            <person name="Submissions S."/>
        </authorList>
    </citation>
    <scope>NUCLEOTIDE SEQUENCE [LARGE SCALE GENOMIC DNA]</scope>
    <source>
        <strain evidence="12">DSM 18579</strain>
    </source>
</reference>
<dbReference type="OrthoDB" id="7055795at2"/>
<feature type="domain" description="Reverse transcriptase" evidence="10">
    <location>
        <begin position="15"/>
        <end position="239"/>
    </location>
</feature>
<keyword evidence="12" id="KW-1185">Reference proteome</keyword>